<dbReference type="PANTHER" id="PTHR43581">
    <property type="entry name" value="ATP/GTP PHOSPHATASE"/>
    <property type="match status" value="1"/>
</dbReference>
<evidence type="ECO:0000313" key="2">
    <source>
        <dbReference type="EMBL" id="TKT92093.1"/>
    </source>
</evidence>
<feature type="domain" description="ATPase AAA-type core" evidence="1">
    <location>
        <begin position="26"/>
        <end position="322"/>
    </location>
</feature>
<evidence type="ECO:0000259" key="1">
    <source>
        <dbReference type="Pfam" id="PF13304"/>
    </source>
</evidence>
<sequence length="378" mass="43623">MNNFISRLEIKNFKSIKELELDCKRVNVFIGKPNVGKSNILEGVGLLNPRVLNPIPGEKSVVRFEDLSELHFDNDQNNNLFIGIVTNEKIIYKADLFKLGRNTDGVEPGIYLIYQEISQTENKVESEFSEGISLPYSLPNATDVGKSLLQFLLVDNNFQIFSDGLSKTKNSIKLMEDLFSIMKYEFRNDSLAGKEVLEDNLLMSDGRNIFDIVTNTDTLKQKIVELFKNDYGLQFVFSKIDKKFFVQKLVDGYIYQYPYSSVADTFQRFIFYLAAIESNTNSVLIFEEPEVHSFPPYVKELAERIVSKKDNQYFISTHSPYMLQTLVEELGDSELNVILTYYKDFQTHVKVLTADELREVQDYSIDIFFNLNKFEPNA</sequence>
<protein>
    <submittedName>
        <fullName evidence="2">ATPase</fullName>
    </submittedName>
</protein>
<dbReference type="PANTHER" id="PTHR43581:SF4">
    <property type="entry name" value="ATP_GTP PHOSPHATASE"/>
    <property type="match status" value="1"/>
</dbReference>
<keyword evidence="3" id="KW-1185">Reference proteome</keyword>
<dbReference type="OrthoDB" id="9792800at2"/>
<dbReference type="Pfam" id="PF13304">
    <property type="entry name" value="AAA_21"/>
    <property type="match status" value="1"/>
</dbReference>
<dbReference type="InterPro" id="IPR027417">
    <property type="entry name" value="P-loop_NTPase"/>
</dbReference>
<dbReference type="RefSeq" id="WP_137340463.1">
    <property type="nucleotide sequence ID" value="NZ_SZVO01000005.1"/>
</dbReference>
<accession>A0A4V6BIX2</accession>
<proteinExistence type="predicted"/>
<dbReference type="SUPFAM" id="SSF52540">
    <property type="entry name" value="P-loop containing nucleoside triphosphate hydrolases"/>
    <property type="match status" value="1"/>
</dbReference>
<name>A0A4V6BIX2_9BACT</name>
<dbReference type="InterPro" id="IPR003959">
    <property type="entry name" value="ATPase_AAA_core"/>
</dbReference>
<organism evidence="2 3">
    <name type="scientific">Dyadobacter frigoris</name>
    <dbReference type="NCBI Taxonomy" id="2576211"/>
    <lineage>
        <taxon>Bacteria</taxon>
        <taxon>Pseudomonadati</taxon>
        <taxon>Bacteroidota</taxon>
        <taxon>Cytophagia</taxon>
        <taxon>Cytophagales</taxon>
        <taxon>Spirosomataceae</taxon>
        <taxon>Dyadobacter</taxon>
    </lineage>
</organism>
<dbReference type="GO" id="GO:0005524">
    <property type="term" value="F:ATP binding"/>
    <property type="evidence" value="ECO:0007669"/>
    <property type="project" value="InterPro"/>
</dbReference>
<dbReference type="AlphaFoldDB" id="A0A4V6BIX2"/>
<comment type="caution">
    <text evidence="2">The sequence shown here is derived from an EMBL/GenBank/DDBJ whole genome shotgun (WGS) entry which is preliminary data.</text>
</comment>
<dbReference type="GO" id="GO:0016887">
    <property type="term" value="F:ATP hydrolysis activity"/>
    <property type="evidence" value="ECO:0007669"/>
    <property type="project" value="InterPro"/>
</dbReference>
<reference evidence="2 3" key="1">
    <citation type="submission" date="2019-05" db="EMBL/GenBank/DDBJ databases">
        <title>Dyadobacter AR-3-8 sp. nov., isolated from arctic soil.</title>
        <authorList>
            <person name="Chaudhary D.K."/>
        </authorList>
    </citation>
    <scope>NUCLEOTIDE SEQUENCE [LARGE SCALE GENOMIC DNA]</scope>
    <source>
        <strain evidence="2 3">AR-3-8</strain>
    </source>
</reference>
<gene>
    <name evidence="2" type="ORF">FDK13_13245</name>
</gene>
<dbReference type="InterPro" id="IPR051396">
    <property type="entry name" value="Bact_Antivir_Def_Nuclease"/>
</dbReference>
<dbReference type="Proteomes" id="UP000304900">
    <property type="component" value="Unassembled WGS sequence"/>
</dbReference>
<dbReference type="EMBL" id="SZVO01000005">
    <property type="protein sequence ID" value="TKT92093.1"/>
    <property type="molecule type" value="Genomic_DNA"/>
</dbReference>
<dbReference type="Gene3D" id="3.40.50.300">
    <property type="entry name" value="P-loop containing nucleotide triphosphate hydrolases"/>
    <property type="match status" value="1"/>
</dbReference>
<evidence type="ECO:0000313" key="3">
    <source>
        <dbReference type="Proteomes" id="UP000304900"/>
    </source>
</evidence>